<dbReference type="NCBIfam" id="TIGR01928">
    <property type="entry name" value="menC_lowGC_arch"/>
    <property type="match status" value="1"/>
</dbReference>
<comment type="pathway">
    <text evidence="7">Quinol/quinone metabolism; 1,4-dihydroxy-2-naphthoate biosynthesis; 1,4-dihydroxy-2-naphthoate from chorismate: step 4/7.</text>
</comment>
<dbReference type="InterPro" id="IPR047585">
    <property type="entry name" value="MenC"/>
</dbReference>
<evidence type="ECO:0000256" key="6">
    <source>
        <dbReference type="ARBA" id="ARBA00029491"/>
    </source>
</evidence>
<feature type="binding site" evidence="7">
    <location>
        <position position="188"/>
    </location>
    <ligand>
        <name>Mg(2+)</name>
        <dbReference type="ChEBI" id="CHEBI:18420"/>
    </ligand>
</feature>
<comment type="function">
    <text evidence="7">Converts 2-succinyl-6-hydroxy-2,4-cyclohexadiene-1-carboxylate (SHCHC) to 2-succinylbenzoate (OSB).</text>
</comment>
<dbReference type="SFLD" id="SFLDF00009">
    <property type="entry name" value="o-succinylbenzoate_synthase"/>
    <property type="match status" value="1"/>
</dbReference>
<dbReference type="InterPro" id="IPR029017">
    <property type="entry name" value="Enolase-like_N"/>
</dbReference>
<evidence type="ECO:0000256" key="5">
    <source>
        <dbReference type="ARBA" id="ARBA00023239"/>
    </source>
</evidence>
<keyword evidence="5 7" id="KW-0456">Lyase</keyword>
<dbReference type="Gene3D" id="3.30.390.10">
    <property type="entry name" value="Enolase-like, N-terminal domain"/>
    <property type="match status" value="1"/>
</dbReference>
<gene>
    <name evidence="7 9" type="primary">menC</name>
    <name evidence="9" type="ORF">COI93_18105</name>
</gene>
<reference evidence="9 10" key="1">
    <citation type="submission" date="2017-09" db="EMBL/GenBank/DDBJ databases">
        <title>Large-scale bioinformatics analysis of Bacillus genomes uncovers conserved roles of natural products in bacterial physiology.</title>
        <authorList>
            <consortium name="Agbiome Team Llc"/>
            <person name="Bleich R.M."/>
            <person name="Grubbs K.J."/>
            <person name="Santa Maria K.C."/>
            <person name="Allen S.E."/>
            <person name="Farag S."/>
            <person name="Shank E.A."/>
            <person name="Bowers A."/>
        </authorList>
    </citation>
    <scope>NUCLEOTIDE SEQUENCE [LARGE SCALE GENOMIC DNA]</scope>
    <source>
        <strain evidence="9 10">AFS083043</strain>
    </source>
</reference>
<comment type="catalytic activity">
    <reaction evidence="7">
        <text>(1R,6R)-6-hydroxy-2-succinyl-cyclohexa-2,4-diene-1-carboxylate = 2-succinylbenzoate + H2O</text>
        <dbReference type="Rhea" id="RHEA:10196"/>
        <dbReference type="ChEBI" id="CHEBI:15377"/>
        <dbReference type="ChEBI" id="CHEBI:18325"/>
        <dbReference type="ChEBI" id="CHEBI:58689"/>
        <dbReference type="EC" id="4.2.1.113"/>
    </reaction>
</comment>
<dbReference type="GO" id="GO:0000287">
    <property type="term" value="F:magnesium ion binding"/>
    <property type="evidence" value="ECO:0007669"/>
    <property type="project" value="UniProtKB-UniRule"/>
</dbReference>
<dbReference type="UniPathway" id="UPA01057">
    <property type="reaction ID" value="UER00165"/>
</dbReference>
<evidence type="ECO:0000256" key="7">
    <source>
        <dbReference type="HAMAP-Rule" id="MF_01933"/>
    </source>
</evidence>
<dbReference type="InterPro" id="IPR013341">
    <property type="entry name" value="Mandelate_racemase_N_dom"/>
</dbReference>
<dbReference type="Proteomes" id="UP000242656">
    <property type="component" value="Unassembled WGS sequence"/>
</dbReference>
<evidence type="ECO:0000256" key="3">
    <source>
        <dbReference type="ARBA" id="ARBA00022723"/>
    </source>
</evidence>
<dbReference type="InterPro" id="IPR036849">
    <property type="entry name" value="Enolase-like_C_sf"/>
</dbReference>
<dbReference type="GO" id="GO:0043748">
    <property type="term" value="F:O-succinylbenzoate synthase activity"/>
    <property type="evidence" value="ECO:0007669"/>
    <property type="project" value="UniProtKB-EC"/>
</dbReference>
<dbReference type="SUPFAM" id="SSF54826">
    <property type="entry name" value="Enolase N-terminal domain-like"/>
    <property type="match status" value="1"/>
</dbReference>
<dbReference type="EMBL" id="NUWN01000075">
    <property type="protein sequence ID" value="PFK33819.1"/>
    <property type="molecule type" value="Genomic_DNA"/>
</dbReference>
<feature type="binding site" evidence="7">
    <location>
        <position position="238"/>
    </location>
    <ligand>
        <name>Mg(2+)</name>
        <dbReference type="ChEBI" id="CHEBI:18420"/>
    </ligand>
</feature>
<feature type="binding site" evidence="7">
    <location>
        <position position="213"/>
    </location>
    <ligand>
        <name>Mg(2+)</name>
        <dbReference type="ChEBI" id="CHEBI:18420"/>
    </ligand>
</feature>
<evidence type="ECO:0000256" key="2">
    <source>
        <dbReference type="ARBA" id="ARBA00022428"/>
    </source>
</evidence>
<accession>A0A2B0LYM3</accession>
<comment type="caution">
    <text evidence="9">The sequence shown here is derived from an EMBL/GenBank/DDBJ whole genome shotgun (WGS) entry which is preliminary data.</text>
</comment>
<dbReference type="RefSeq" id="WP_098491956.1">
    <property type="nucleotide sequence ID" value="NZ_NUWN01000075.1"/>
</dbReference>
<evidence type="ECO:0000256" key="4">
    <source>
        <dbReference type="ARBA" id="ARBA00022842"/>
    </source>
</evidence>
<dbReference type="SFLD" id="SFLDG00180">
    <property type="entry name" value="muconate_cycloisomerase"/>
    <property type="match status" value="1"/>
</dbReference>
<dbReference type="SFLD" id="SFLDS00001">
    <property type="entry name" value="Enolase"/>
    <property type="match status" value="1"/>
</dbReference>
<dbReference type="GO" id="GO:0009234">
    <property type="term" value="P:menaquinone biosynthetic process"/>
    <property type="evidence" value="ECO:0007669"/>
    <property type="project" value="UniProtKB-UniRule"/>
</dbReference>
<dbReference type="Gene3D" id="3.20.20.120">
    <property type="entry name" value="Enolase-like C-terminal domain"/>
    <property type="match status" value="1"/>
</dbReference>
<comment type="cofactor">
    <cofactor evidence="1 7">
        <name>a divalent metal cation</name>
        <dbReference type="ChEBI" id="CHEBI:60240"/>
    </cofactor>
</comment>
<dbReference type="UniPathway" id="UPA00079"/>
<dbReference type="GO" id="GO:0016854">
    <property type="term" value="F:racemase and epimerase activity"/>
    <property type="evidence" value="ECO:0007669"/>
    <property type="project" value="UniProtKB-ARBA"/>
</dbReference>
<keyword evidence="4 7" id="KW-0460">Magnesium</keyword>
<keyword evidence="2 7" id="KW-0474">Menaquinone biosynthesis</keyword>
<comment type="pathway">
    <text evidence="7">Quinol/quinone metabolism; menaquinone biosynthesis.</text>
</comment>
<feature type="active site" description="Proton donor" evidence="7">
    <location>
        <position position="163"/>
    </location>
</feature>
<evidence type="ECO:0000256" key="1">
    <source>
        <dbReference type="ARBA" id="ARBA00001968"/>
    </source>
</evidence>
<proteinExistence type="inferred from homology"/>
<feature type="domain" description="Mandelate racemase/muconate lactonizing enzyme C-terminal" evidence="8">
    <location>
        <begin position="142"/>
        <end position="234"/>
    </location>
</feature>
<comment type="similarity">
    <text evidence="7">Belongs to the mandelate racemase/muconate lactonizing enzyme family. MenC type 2 subfamily.</text>
</comment>
<keyword evidence="3 7" id="KW-0479">Metal-binding</keyword>
<dbReference type="SUPFAM" id="SSF51604">
    <property type="entry name" value="Enolase C-terminal domain-like"/>
    <property type="match status" value="1"/>
</dbReference>
<evidence type="ECO:0000313" key="10">
    <source>
        <dbReference type="Proteomes" id="UP000242656"/>
    </source>
</evidence>
<evidence type="ECO:0000259" key="8">
    <source>
        <dbReference type="SMART" id="SM00922"/>
    </source>
</evidence>
<dbReference type="InterPro" id="IPR010197">
    <property type="entry name" value="OSBS/NAAAR"/>
</dbReference>
<dbReference type="PANTHER" id="PTHR48073:SF5">
    <property type="entry name" value="O-SUCCINYLBENZOATE SYNTHASE"/>
    <property type="match status" value="1"/>
</dbReference>
<name>A0A2B0LYM3_BACCE</name>
<organism evidence="9 10">
    <name type="scientific">Bacillus cereus</name>
    <dbReference type="NCBI Taxonomy" id="1396"/>
    <lineage>
        <taxon>Bacteria</taxon>
        <taxon>Bacillati</taxon>
        <taxon>Bacillota</taxon>
        <taxon>Bacilli</taxon>
        <taxon>Bacillales</taxon>
        <taxon>Bacillaceae</taxon>
        <taxon>Bacillus</taxon>
        <taxon>Bacillus cereus group</taxon>
    </lineage>
</organism>
<dbReference type="HAMAP" id="MF_01933">
    <property type="entry name" value="MenC_2"/>
    <property type="match status" value="1"/>
</dbReference>
<dbReference type="SMART" id="SM00922">
    <property type="entry name" value="MR_MLE"/>
    <property type="match status" value="1"/>
</dbReference>
<dbReference type="Pfam" id="PF13378">
    <property type="entry name" value="MR_MLE_C"/>
    <property type="match status" value="1"/>
</dbReference>
<dbReference type="Pfam" id="PF02746">
    <property type="entry name" value="MR_MLE_N"/>
    <property type="match status" value="1"/>
</dbReference>
<sequence>MEIKKATLYVTEMPLVIPFATSYGTYEKRESIVIELEDTDGYIGFGEVVAFSEPWYTEETVTTALHMLQDFLLPDLLKAEVTHPNEIPNLFQHIKRNRMAKAGIEGAVWDLYAKRQNKSLATLLGGTQREIEVGVVIGLDTTPNMLKRIEMYVEEGYQRFKVKIKPELDYELLKEIRKAFPKIPLMADANSAYTLADTEHLKRLDEFQLMMIEQPLADNDFLDHAKLQQQIETPICLDESIHSLEDARVAITLGSCRIVNIKPGRVGGLTESIQIHDYCRDHGIPVWCGGMVEMGISRAQNIALASLPNFTIPGDISASNRHWERDIISPEVTLQEGKVLVPDGTGFGYDVNLERLEEITKMRVVCER</sequence>
<dbReference type="CDD" id="cd03317">
    <property type="entry name" value="NAAAR"/>
    <property type="match status" value="1"/>
</dbReference>
<dbReference type="EC" id="4.2.1.113" evidence="6 7"/>
<dbReference type="InterPro" id="IPR013342">
    <property type="entry name" value="Mandelate_racemase_C"/>
</dbReference>
<feature type="active site" description="Proton acceptor" evidence="7">
    <location>
        <position position="262"/>
    </location>
</feature>
<evidence type="ECO:0000313" key="9">
    <source>
        <dbReference type="EMBL" id="PFK33819.1"/>
    </source>
</evidence>
<dbReference type="InterPro" id="IPR029065">
    <property type="entry name" value="Enolase_C-like"/>
</dbReference>
<dbReference type="PANTHER" id="PTHR48073">
    <property type="entry name" value="O-SUCCINYLBENZOATE SYNTHASE-RELATED"/>
    <property type="match status" value="1"/>
</dbReference>
<protein>
    <recommendedName>
        <fullName evidence="6 7">o-succinylbenzoate synthase</fullName>
        <shortName evidence="7">OSB synthase</shortName>
        <shortName evidence="7">OSBS</shortName>
        <ecNumber evidence="6 7">4.2.1.113</ecNumber>
    </recommendedName>
    <alternativeName>
        <fullName evidence="7">4-(2'-carboxyphenyl)-4-oxybutyric acid synthase</fullName>
    </alternativeName>
    <alternativeName>
        <fullName evidence="7">o-succinylbenzoic acid synthase</fullName>
    </alternativeName>
</protein>
<dbReference type="AlphaFoldDB" id="A0A2B0LYM3"/>